<organism evidence="2 3">
    <name type="scientific">Staphylococcus chromogenes</name>
    <name type="common">Staphylococcus hyicus subsp. chromogenes</name>
    <dbReference type="NCBI Taxonomy" id="46126"/>
    <lineage>
        <taxon>Bacteria</taxon>
        <taxon>Bacillati</taxon>
        <taxon>Bacillota</taxon>
        <taxon>Bacilli</taxon>
        <taxon>Bacillales</taxon>
        <taxon>Staphylococcaceae</taxon>
        <taxon>Staphylococcus</taxon>
    </lineage>
</organism>
<dbReference type="EMBL" id="JAVGJF010000241">
    <property type="protein sequence ID" value="MDQ7176592.1"/>
    <property type="molecule type" value="Genomic_DNA"/>
</dbReference>
<dbReference type="InterPro" id="IPR013320">
    <property type="entry name" value="ConA-like_dom_sf"/>
</dbReference>
<dbReference type="InterPro" id="IPR013189">
    <property type="entry name" value="Glyco_hydro_32_C"/>
</dbReference>
<dbReference type="Gene3D" id="2.60.120.560">
    <property type="entry name" value="Exo-inulinase, domain 1"/>
    <property type="match status" value="1"/>
</dbReference>
<proteinExistence type="predicted"/>
<feature type="domain" description="Glycosyl hydrolase family 32 C-terminal" evidence="1">
    <location>
        <begin position="7"/>
        <end position="51"/>
    </location>
</feature>
<name>A0ABD5AZ32_STACR</name>
<dbReference type="InterPro" id="IPR051214">
    <property type="entry name" value="GH32_Enzymes"/>
</dbReference>
<evidence type="ECO:0000313" key="3">
    <source>
        <dbReference type="Proteomes" id="UP001240157"/>
    </source>
</evidence>
<accession>A0ABD5AZ32</accession>
<dbReference type="SUPFAM" id="SSF49899">
    <property type="entry name" value="Concanavalin A-like lectins/glucanases"/>
    <property type="match status" value="1"/>
</dbReference>
<comment type="caution">
    <text evidence="2">The sequence shown here is derived from an EMBL/GenBank/DDBJ whole genome shotgun (WGS) entry which is preliminary data.</text>
</comment>
<sequence length="61" mass="6843">LDSPLKQLQIFVDTSSIEIFCNDGERVLTSRIFPNEDATGIKASTESGQVYLKFTKYELKG</sequence>
<protein>
    <submittedName>
        <fullName evidence="2">GH32 C-terminal domain-containing protein</fullName>
    </submittedName>
</protein>
<dbReference type="PANTHER" id="PTHR43101">
    <property type="entry name" value="BETA-FRUCTOSIDASE"/>
    <property type="match status" value="1"/>
</dbReference>
<evidence type="ECO:0000313" key="2">
    <source>
        <dbReference type="EMBL" id="MDQ7176592.1"/>
    </source>
</evidence>
<reference evidence="2 3" key="1">
    <citation type="submission" date="2023-08" db="EMBL/GenBank/DDBJ databases">
        <title>Whole genome sequencing of Staphylococcus chromogenes NNSch 2386.</title>
        <authorList>
            <person name="Kropotov V.S."/>
            <person name="Boriskina E.V."/>
            <person name="Gordinskaya N.A."/>
            <person name="Shkurkina I.S."/>
            <person name="Kryazhev D.V."/>
            <person name="Alekseeva A.E."/>
            <person name="Makhova M.A."/>
        </authorList>
    </citation>
    <scope>NUCLEOTIDE SEQUENCE [LARGE SCALE GENOMIC DNA]</scope>
    <source>
        <strain evidence="2 3">NNSch 2386</strain>
    </source>
</reference>
<evidence type="ECO:0000259" key="1">
    <source>
        <dbReference type="Pfam" id="PF08244"/>
    </source>
</evidence>
<feature type="non-terminal residue" evidence="2">
    <location>
        <position position="1"/>
    </location>
</feature>
<dbReference type="RefSeq" id="WP_308891235.1">
    <property type="nucleotide sequence ID" value="NZ_JAVGJF010000241.1"/>
</dbReference>
<dbReference type="Proteomes" id="UP001240157">
    <property type="component" value="Unassembled WGS sequence"/>
</dbReference>
<dbReference type="Pfam" id="PF08244">
    <property type="entry name" value="Glyco_hydro_32C"/>
    <property type="match status" value="1"/>
</dbReference>
<dbReference type="AlphaFoldDB" id="A0ABD5AZ32"/>
<gene>
    <name evidence="2" type="ORF">RCF65_11460</name>
</gene>
<dbReference type="PANTHER" id="PTHR43101:SF1">
    <property type="entry name" value="BETA-FRUCTOSIDASE"/>
    <property type="match status" value="1"/>
</dbReference>